<dbReference type="Proteomes" id="UP000887226">
    <property type="component" value="Unassembled WGS sequence"/>
</dbReference>
<feature type="binding site" evidence="1">
    <location>
        <position position="138"/>
    </location>
    <ligand>
        <name>Mg(2+)</name>
        <dbReference type="ChEBI" id="CHEBI:18420"/>
    </ligand>
</feature>
<gene>
    <name evidence="2" type="ORF">BJ878DRAFT_429348</name>
</gene>
<comment type="caution">
    <text evidence="2">The sequence shown here is derived from an EMBL/GenBank/DDBJ whole genome shotgun (WGS) entry which is preliminary data.</text>
</comment>
<dbReference type="InterPro" id="IPR036704">
    <property type="entry name" value="RraA/RraA-like_sf"/>
</dbReference>
<feature type="binding site" evidence="1">
    <location>
        <position position="137"/>
    </location>
    <ligand>
        <name>substrate</name>
    </ligand>
</feature>
<dbReference type="PANTHER" id="PTHR33254">
    <property type="entry name" value="4-HYDROXY-4-METHYL-2-OXOGLUTARATE ALDOLASE 3-RELATED"/>
    <property type="match status" value="1"/>
</dbReference>
<evidence type="ECO:0000313" key="2">
    <source>
        <dbReference type="EMBL" id="KAG9240870.1"/>
    </source>
</evidence>
<organism evidence="2 3">
    <name type="scientific">Calycina marina</name>
    <dbReference type="NCBI Taxonomy" id="1763456"/>
    <lineage>
        <taxon>Eukaryota</taxon>
        <taxon>Fungi</taxon>
        <taxon>Dikarya</taxon>
        <taxon>Ascomycota</taxon>
        <taxon>Pezizomycotina</taxon>
        <taxon>Leotiomycetes</taxon>
        <taxon>Helotiales</taxon>
        <taxon>Pezizellaceae</taxon>
        <taxon>Calycina</taxon>
    </lineage>
</organism>
<proteinExistence type="predicted"/>
<keyword evidence="1" id="KW-0479">Metal-binding</keyword>
<keyword evidence="1" id="KW-0460">Magnesium</keyword>
<dbReference type="Pfam" id="PF03737">
    <property type="entry name" value="RraA-like"/>
    <property type="match status" value="1"/>
</dbReference>
<name>A0A9P8CBS0_9HELO</name>
<sequence>MSASTSPQPPQIRALQNFSACDISDALLKLKVPNCGFLPDLKLHTPTPGIINPNAANRIIIAPASTVQFIPRDATDLSAYPKGNVPNGKHWVDLIVPDTFVVISQPKGQICAVIGGIMALRMKVIGAQGVIAYGRIRDLDELRATELPIWAMATSITGTGAEAKPHALQKPLDLDGTIVNPGDLVFSDPVNGIVIIPKDKVDDVLDMLPRMIEADDCVKEDVLNGMSVNDAFKKWRG</sequence>
<evidence type="ECO:0000313" key="3">
    <source>
        <dbReference type="Proteomes" id="UP000887226"/>
    </source>
</evidence>
<dbReference type="SUPFAM" id="SSF89562">
    <property type="entry name" value="RraA-like"/>
    <property type="match status" value="1"/>
</dbReference>
<dbReference type="AlphaFoldDB" id="A0A9P8CBS0"/>
<protein>
    <submittedName>
        <fullName evidence="2">Ribonuclease E inhibitor RraA/Dimethylmenaquinone methyltransferase</fullName>
    </submittedName>
</protein>
<accession>A0A9P8CBS0</accession>
<feature type="binding site" evidence="1">
    <location>
        <begin position="115"/>
        <end position="118"/>
    </location>
    <ligand>
        <name>substrate</name>
    </ligand>
</feature>
<dbReference type="Gene3D" id="3.50.30.40">
    <property type="entry name" value="Ribonuclease E inhibitor RraA/RraA-like"/>
    <property type="match status" value="1"/>
</dbReference>
<comment type="cofactor">
    <cofactor evidence="1">
        <name>Mg(2+)</name>
        <dbReference type="ChEBI" id="CHEBI:18420"/>
    </cofactor>
</comment>
<dbReference type="CDD" id="cd16841">
    <property type="entry name" value="RraA_family"/>
    <property type="match status" value="1"/>
</dbReference>
<keyword evidence="3" id="KW-1185">Reference proteome</keyword>
<dbReference type="EMBL" id="MU254324">
    <property type="protein sequence ID" value="KAG9240870.1"/>
    <property type="molecule type" value="Genomic_DNA"/>
</dbReference>
<dbReference type="GO" id="GO:0047443">
    <property type="term" value="F:4-hydroxy-4-methyl-2-oxoglutarate aldolase activity"/>
    <property type="evidence" value="ECO:0007669"/>
    <property type="project" value="TreeGrafter"/>
</dbReference>
<dbReference type="PANTHER" id="PTHR33254:SF4">
    <property type="entry name" value="4-HYDROXY-4-METHYL-2-OXOGLUTARATE ALDOLASE 3-RELATED"/>
    <property type="match status" value="1"/>
</dbReference>
<evidence type="ECO:0000256" key="1">
    <source>
        <dbReference type="PIRSR" id="PIRSR605493-1"/>
    </source>
</evidence>
<dbReference type="OrthoDB" id="1476984at2759"/>
<reference evidence="2" key="1">
    <citation type="journal article" date="2021" name="IMA Fungus">
        <title>Genomic characterization of three marine fungi, including Emericellopsis atlantica sp. nov. with signatures of a generalist lifestyle and marine biomass degradation.</title>
        <authorList>
            <person name="Hagestad O.C."/>
            <person name="Hou L."/>
            <person name="Andersen J.H."/>
            <person name="Hansen E.H."/>
            <person name="Altermark B."/>
            <person name="Li C."/>
            <person name="Kuhnert E."/>
            <person name="Cox R.J."/>
            <person name="Crous P.W."/>
            <person name="Spatafora J.W."/>
            <person name="Lail K."/>
            <person name="Amirebrahimi M."/>
            <person name="Lipzen A."/>
            <person name="Pangilinan J."/>
            <person name="Andreopoulos W."/>
            <person name="Hayes R.D."/>
            <person name="Ng V."/>
            <person name="Grigoriev I.V."/>
            <person name="Jackson S.A."/>
            <person name="Sutton T.D.S."/>
            <person name="Dobson A.D.W."/>
            <person name="Rama T."/>
        </authorList>
    </citation>
    <scope>NUCLEOTIDE SEQUENCE</scope>
    <source>
        <strain evidence="2">TRa3180A</strain>
    </source>
</reference>
<dbReference type="GO" id="GO:0046872">
    <property type="term" value="F:metal ion binding"/>
    <property type="evidence" value="ECO:0007669"/>
    <property type="project" value="UniProtKB-KW"/>
</dbReference>
<dbReference type="GO" id="GO:0008948">
    <property type="term" value="F:oxaloacetate decarboxylase activity"/>
    <property type="evidence" value="ECO:0007669"/>
    <property type="project" value="TreeGrafter"/>
</dbReference>
<dbReference type="InterPro" id="IPR005493">
    <property type="entry name" value="RraA/RraA-like"/>
</dbReference>